<dbReference type="PANTHER" id="PTHR39113:SF1">
    <property type="entry name" value="MEMBRANE LIPOPROTEIN"/>
    <property type="match status" value="1"/>
</dbReference>
<dbReference type="PANTHER" id="PTHR39113">
    <property type="entry name" value="MEMBRANE LIPOPROTEIN-RELATED"/>
    <property type="match status" value="1"/>
</dbReference>
<keyword evidence="1" id="KW-0472">Membrane</keyword>
<accession>A0A8X8ZRC6</accession>
<dbReference type="EMBL" id="PNBA02000009">
    <property type="protein sequence ID" value="KAG6414297.1"/>
    <property type="molecule type" value="Genomic_DNA"/>
</dbReference>
<reference evidence="2" key="1">
    <citation type="submission" date="2018-01" db="EMBL/GenBank/DDBJ databases">
        <authorList>
            <person name="Mao J.F."/>
        </authorList>
    </citation>
    <scope>NUCLEOTIDE SEQUENCE</scope>
    <source>
        <strain evidence="2">Huo1</strain>
        <tissue evidence="2">Leaf</tissue>
    </source>
</reference>
<reference evidence="2" key="2">
    <citation type="submission" date="2020-08" db="EMBL/GenBank/DDBJ databases">
        <title>Plant Genome Project.</title>
        <authorList>
            <person name="Zhang R.-G."/>
        </authorList>
    </citation>
    <scope>NUCLEOTIDE SEQUENCE</scope>
    <source>
        <strain evidence="2">Huo1</strain>
        <tissue evidence="2">Leaf</tissue>
    </source>
</reference>
<sequence length="184" mass="20327">MASSSSRRSCSFLLLLLSFFNFILFILSATSIAPTLALRMPPTSLGWAFLMISSVSLLSSFVGFYSHLTHICFITHASLLLASSAGQLLGMLALFTKEKPSLEMLRSPRDPREAKLLVRLECGILMAMIVMQLGILLLSCVVHSCSVNAEGKIAEEPVATSEMKNRDFDEKMINKYGKWKESDV</sequence>
<feature type="transmembrane region" description="Helical" evidence="1">
    <location>
        <begin position="73"/>
        <end position="95"/>
    </location>
</feature>
<protein>
    <recommendedName>
        <fullName evidence="4">Membrane lipoprotein</fullName>
    </recommendedName>
</protein>
<dbReference type="OrthoDB" id="2017304at2759"/>
<evidence type="ECO:0000256" key="1">
    <source>
        <dbReference type="SAM" id="Phobius"/>
    </source>
</evidence>
<name>A0A8X8ZRC6_SALSN</name>
<keyword evidence="1" id="KW-0812">Transmembrane</keyword>
<organism evidence="2">
    <name type="scientific">Salvia splendens</name>
    <name type="common">Scarlet sage</name>
    <dbReference type="NCBI Taxonomy" id="180675"/>
    <lineage>
        <taxon>Eukaryota</taxon>
        <taxon>Viridiplantae</taxon>
        <taxon>Streptophyta</taxon>
        <taxon>Embryophyta</taxon>
        <taxon>Tracheophyta</taxon>
        <taxon>Spermatophyta</taxon>
        <taxon>Magnoliopsida</taxon>
        <taxon>eudicotyledons</taxon>
        <taxon>Gunneridae</taxon>
        <taxon>Pentapetalae</taxon>
        <taxon>asterids</taxon>
        <taxon>lamiids</taxon>
        <taxon>Lamiales</taxon>
        <taxon>Lamiaceae</taxon>
        <taxon>Nepetoideae</taxon>
        <taxon>Mentheae</taxon>
        <taxon>Salviinae</taxon>
        <taxon>Salvia</taxon>
        <taxon>Salvia subgen. Calosphace</taxon>
        <taxon>core Calosphace</taxon>
    </lineage>
</organism>
<evidence type="ECO:0000313" key="3">
    <source>
        <dbReference type="Proteomes" id="UP000298416"/>
    </source>
</evidence>
<comment type="caution">
    <text evidence="2">The sequence shown here is derived from an EMBL/GenBank/DDBJ whole genome shotgun (WGS) entry which is preliminary data.</text>
</comment>
<feature type="transmembrane region" description="Helical" evidence="1">
    <location>
        <begin position="116"/>
        <end position="138"/>
    </location>
</feature>
<evidence type="ECO:0000313" key="2">
    <source>
        <dbReference type="EMBL" id="KAG6414297.1"/>
    </source>
</evidence>
<dbReference type="Proteomes" id="UP000298416">
    <property type="component" value="Unassembled WGS sequence"/>
</dbReference>
<dbReference type="AlphaFoldDB" id="A0A8X8ZRC6"/>
<feature type="transmembrane region" description="Helical" evidence="1">
    <location>
        <begin position="12"/>
        <end position="33"/>
    </location>
</feature>
<keyword evidence="3" id="KW-1185">Reference proteome</keyword>
<keyword evidence="1" id="KW-1133">Transmembrane helix</keyword>
<gene>
    <name evidence="2" type="ORF">SASPL_127016</name>
</gene>
<proteinExistence type="predicted"/>
<evidence type="ECO:0008006" key="4">
    <source>
        <dbReference type="Google" id="ProtNLM"/>
    </source>
</evidence>
<feature type="transmembrane region" description="Helical" evidence="1">
    <location>
        <begin position="45"/>
        <end position="67"/>
    </location>
</feature>